<comment type="subcellular location">
    <subcellularLocation>
        <location evidence="1">Membrane</location>
        <topology evidence="1">Multi-pass membrane protein</topology>
    </subcellularLocation>
</comment>
<evidence type="ECO:0000256" key="5">
    <source>
        <dbReference type="ARBA" id="ARBA00023136"/>
    </source>
</evidence>
<protein>
    <submittedName>
        <fullName evidence="8">Uncharacterized protein</fullName>
    </submittedName>
</protein>
<feature type="transmembrane region" description="Helical" evidence="7">
    <location>
        <begin position="102"/>
        <end position="120"/>
    </location>
</feature>
<evidence type="ECO:0000256" key="3">
    <source>
        <dbReference type="ARBA" id="ARBA00022692"/>
    </source>
</evidence>
<accession>A0ABD3Q9M7</accession>
<dbReference type="EMBL" id="JALLAZ020000371">
    <property type="protein sequence ID" value="KAL3796840.1"/>
    <property type="molecule type" value="Genomic_DNA"/>
</dbReference>
<dbReference type="PANTHER" id="PTHR10778">
    <property type="entry name" value="SOLUTE CARRIER FAMILY 35 MEMBER B"/>
    <property type="match status" value="1"/>
</dbReference>
<evidence type="ECO:0000256" key="2">
    <source>
        <dbReference type="ARBA" id="ARBA00022448"/>
    </source>
</evidence>
<feature type="transmembrane region" description="Helical" evidence="7">
    <location>
        <begin position="282"/>
        <end position="305"/>
    </location>
</feature>
<evidence type="ECO:0000256" key="1">
    <source>
        <dbReference type="ARBA" id="ARBA00004141"/>
    </source>
</evidence>
<evidence type="ECO:0000256" key="6">
    <source>
        <dbReference type="SAM" id="MobiDB-lite"/>
    </source>
</evidence>
<keyword evidence="4 7" id="KW-1133">Transmembrane helix</keyword>
<comment type="caution">
    <text evidence="8">The sequence shown here is derived from an EMBL/GenBank/DDBJ whole genome shotgun (WGS) entry which is preliminary data.</text>
</comment>
<feature type="transmembrane region" description="Helical" evidence="7">
    <location>
        <begin position="242"/>
        <end position="262"/>
    </location>
</feature>
<gene>
    <name evidence="8" type="ORF">ACHAW5_002526</name>
</gene>
<feature type="region of interest" description="Disordered" evidence="6">
    <location>
        <begin position="196"/>
        <end position="223"/>
    </location>
</feature>
<sequence length="368" mass="40069">MDFISLANAAHHTSRVIVRLLTEDDGDDDDFAQLENVGPSSRHSGGGGSSPPDEVGGGSDADYYSHGGGGGGVGGVVPNNAGGRPLLSPTAESALLSLCTNFLLYVAMVLITVMVARIYFPSWLEPREEPATPRSSVRAYMNVIRDASFSDGEEDEEEDFVEAGSGAGAGGRGRGRMGTYKDEPDVVVVDLLDDDGRRRRRGGDGDGDGDGDGGPPIPPARLRSSVSSFLDFDRETISRESVYTNLAICAVMLNVTFVSWGLLQERMLTRKYPRLTGEYFTYSYALVFTNRFWTMIMSGMLLAYLKPRTSRSTVIYEYCLPSISNMLSSWCQYEALRYVSFPAVTLFKSFKLAPVMLMGKLLGNHSCE</sequence>
<dbReference type="Proteomes" id="UP001530315">
    <property type="component" value="Unassembled WGS sequence"/>
</dbReference>
<organism evidence="8 9">
    <name type="scientific">Stephanodiscus triporus</name>
    <dbReference type="NCBI Taxonomy" id="2934178"/>
    <lineage>
        <taxon>Eukaryota</taxon>
        <taxon>Sar</taxon>
        <taxon>Stramenopiles</taxon>
        <taxon>Ochrophyta</taxon>
        <taxon>Bacillariophyta</taxon>
        <taxon>Coscinodiscophyceae</taxon>
        <taxon>Thalassiosirophycidae</taxon>
        <taxon>Stephanodiscales</taxon>
        <taxon>Stephanodiscaceae</taxon>
        <taxon>Stephanodiscus</taxon>
    </lineage>
</organism>
<feature type="region of interest" description="Disordered" evidence="6">
    <location>
        <begin position="29"/>
        <end position="69"/>
    </location>
</feature>
<keyword evidence="5 7" id="KW-0472">Membrane</keyword>
<evidence type="ECO:0000256" key="4">
    <source>
        <dbReference type="ARBA" id="ARBA00022989"/>
    </source>
</evidence>
<dbReference type="AlphaFoldDB" id="A0ABD3Q9M7"/>
<dbReference type="InterPro" id="IPR013657">
    <property type="entry name" value="SCL35B1-4/HUT1"/>
</dbReference>
<keyword evidence="3 7" id="KW-0812">Transmembrane</keyword>
<name>A0ABD3Q9M7_9STRA</name>
<reference evidence="8 9" key="1">
    <citation type="submission" date="2024-10" db="EMBL/GenBank/DDBJ databases">
        <title>Updated reference genomes for cyclostephanoid diatoms.</title>
        <authorList>
            <person name="Roberts W.R."/>
            <person name="Alverson A.J."/>
        </authorList>
    </citation>
    <scope>NUCLEOTIDE SEQUENCE [LARGE SCALE GENOMIC DNA]</scope>
    <source>
        <strain evidence="8 9">AJA276-08</strain>
    </source>
</reference>
<evidence type="ECO:0000313" key="8">
    <source>
        <dbReference type="EMBL" id="KAL3796840.1"/>
    </source>
</evidence>
<dbReference type="PANTHER" id="PTHR10778:SF13">
    <property type="entry name" value="ADENOSINE 3'-PHOSPHO 5'-PHOSPHOSULFATE TRANSPORTER 1"/>
    <property type="match status" value="1"/>
</dbReference>
<dbReference type="Pfam" id="PF08449">
    <property type="entry name" value="UAA"/>
    <property type="match status" value="1"/>
</dbReference>
<proteinExistence type="predicted"/>
<feature type="region of interest" description="Disordered" evidence="6">
    <location>
        <begin position="150"/>
        <end position="180"/>
    </location>
</feature>
<evidence type="ECO:0000256" key="7">
    <source>
        <dbReference type="SAM" id="Phobius"/>
    </source>
</evidence>
<keyword evidence="2" id="KW-0813">Transport</keyword>
<evidence type="ECO:0000313" key="9">
    <source>
        <dbReference type="Proteomes" id="UP001530315"/>
    </source>
</evidence>
<feature type="compositionally biased region" description="Gly residues" evidence="6">
    <location>
        <begin position="44"/>
        <end position="59"/>
    </location>
</feature>
<feature type="compositionally biased region" description="Acidic residues" evidence="6">
    <location>
        <begin position="151"/>
        <end position="161"/>
    </location>
</feature>
<dbReference type="GO" id="GO:0016020">
    <property type="term" value="C:membrane"/>
    <property type="evidence" value="ECO:0007669"/>
    <property type="project" value="UniProtKB-SubCell"/>
</dbReference>
<keyword evidence="9" id="KW-1185">Reference proteome</keyword>